<feature type="domain" description="PTS EIIA type-2" evidence="1">
    <location>
        <begin position="1"/>
        <end position="72"/>
    </location>
</feature>
<dbReference type="SUPFAM" id="SSF55804">
    <property type="entry name" value="Phoshotransferase/anion transport protein"/>
    <property type="match status" value="1"/>
</dbReference>
<dbReference type="Proteomes" id="UP001242995">
    <property type="component" value="Unassembled WGS sequence"/>
</dbReference>
<dbReference type="InterPro" id="IPR051541">
    <property type="entry name" value="PTS_SugarTrans_NitroReg"/>
</dbReference>
<evidence type="ECO:0000313" key="5">
    <source>
        <dbReference type="Proteomes" id="UP001242995"/>
    </source>
</evidence>
<dbReference type="InterPro" id="IPR016152">
    <property type="entry name" value="PTrfase/Anion_transptr"/>
</dbReference>
<accession>A0AAW8DLK1</accession>
<dbReference type="PANTHER" id="PTHR47738">
    <property type="entry name" value="PTS SYSTEM FRUCTOSE-LIKE EIIA COMPONENT-RELATED"/>
    <property type="match status" value="1"/>
</dbReference>
<comment type="caution">
    <text evidence="2">The sequence shown here is derived from an EMBL/GenBank/DDBJ whole genome shotgun (WGS) entry which is preliminary data.</text>
</comment>
<dbReference type="Gene3D" id="3.40.930.10">
    <property type="entry name" value="Mannitol-specific EII, Chain A"/>
    <property type="match status" value="1"/>
</dbReference>
<dbReference type="Proteomes" id="UP001230951">
    <property type="component" value="Unassembled WGS sequence"/>
</dbReference>
<dbReference type="AlphaFoldDB" id="A0AAW8DLK1"/>
<gene>
    <name evidence="2" type="ORF">J2S90_004283</name>
    <name evidence="3" type="ORF">J2S93_004218</name>
</gene>
<dbReference type="EMBL" id="JAUSTF010000015">
    <property type="protein sequence ID" value="MDQ0182762.1"/>
    <property type="molecule type" value="Genomic_DNA"/>
</dbReference>
<organism evidence="2 5">
    <name type="scientific">Arthrobacter bambusae</name>
    <dbReference type="NCBI Taxonomy" id="1338426"/>
    <lineage>
        <taxon>Bacteria</taxon>
        <taxon>Bacillati</taxon>
        <taxon>Actinomycetota</taxon>
        <taxon>Actinomycetes</taxon>
        <taxon>Micrococcales</taxon>
        <taxon>Micrococcaceae</taxon>
        <taxon>Arthrobacter</taxon>
    </lineage>
</organism>
<evidence type="ECO:0000313" key="4">
    <source>
        <dbReference type="Proteomes" id="UP001230951"/>
    </source>
</evidence>
<protein>
    <submittedName>
        <fullName evidence="2">PTS system fructose-specific IIA component</fullName>
    </submittedName>
</protein>
<evidence type="ECO:0000313" key="3">
    <source>
        <dbReference type="EMBL" id="MDQ0182762.1"/>
    </source>
</evidence>
<keyword evidence="4" id="KW-1185">Reference proteome</keyword>
<name>A0AAW8DLK1_9MICC</name>
<evidence type="ECO:0000313" key="2">
    <source>
        <dbReference type="EMBL" id="MDP9907292.1"/>
    </source>
</evidence>
<evidence type="ECO:0000259" key="1">
    <source>
        <dbReference type="PROSITE" id="PS51094"/>
    </source>
</evidence>
<dbReference type="Pfam" id="PF00359">
    <property type="entry name" value="PTS_EIIA_2"/>
    <property type="match status" value="1"/>
</dbReference>
<dbReference type="EMBL" id="JAUSRG010000019">
    <property type="protein sequence ID" value="MDP9907292.1"/>
    <property type="molecule type" value="Genomic_DNA"/>
</dbReference>
<reference evidence="2 4" key="1">
    <citation type="submission" date="2023-07" db="EMBL/GenBank/DDBJ databases">
        <title>Sorghum-associated microbial communities from plants grown in Nebraska, USA.</title>
        <authorList>
            <person name="Schachtman D."/>
        </authorList>
    </citation>
    <scope>NUCLEOTIDE SEQUENCE</scope>
    <source>
        <strain evidence="2">DS1006</strain>
        <strain evidence="3 4">DS1016</strain>
    </source>
</reference>
<dbReference type="GO" id="GO:0030295">
    <property type="term" value="F:protein kinase activator activity"/>
    <property type="evidence" value="ECO:0007669"/>
    <property type="project" value="TreeGrafter"/>
</dbReference>
<sequence length="77" mass="8215">MIVRLNTAVDWDSLDSKPIQLAIALLIPEGEAGTTHLKLLSRVAKTLMKSDVRAGLLEAESAEAIVALFGEDVLADV</sequence>
<dbReference type="PANTHER" id="PTHR47738:SF1">
    <property type="entry name" value="NITROGEN REGULATORY PROTEIN"/>
    <property type="match status" value="1"/>
</dbReference>
<dbReference type="PROSITE" id="PS51094">
    <property type="entry name" value="PTS_EIIA_TYPE_2"/>
    <property type="match status" value="1"/>
</dbReference>
<proteinExistence type="predicted"/>
<dbReference type="InterPro" id="IPR002178">
    <property type="entry name" value="PTS_EIIA_type-2_dom"/>
</dbReference>